<dbReference type="InterPro" id="IPR045222">
    <property type="entry name" value="Rpb4-like"/>
</dbReference>
<organism evidence="6 7">
    <name type="scientific">Oikopleura dioica</name>
    <name type="common">Tunicate</name>
    <dbReference type="NCBI Taxonomy" id="34765"/>
    <lineage>
        <taxon>Eukaryota</taxon>
        <taxon>Metazoa</taxon>
        <taxon>Chordata</taxon>
        <taxon>Tunicata</taxon>
        <taxon>Appendicularia</taxon>
        <taxon>Copelata</taxon>
        <taxon>Oikopleuridae</taxon>
        <taxon>Oikopleura</taxon>
    </lineage>
</organism>
<keyword evidence="2" id="KW-0240">DNA-directed RNA polymerase</keyword>
<evidence type="ECO:0000259" key="5">
    <source>
        <dbReference type="SMART" id="SM00657"/>
    </source>
</evidence>
<dbReference type="EMBL" id="OU015568">
    <property type="protein sequence ID" value="CAG5084440.1"/>
    <property type="molecule type" value="Genomic_DNA"/>
</dbReference>
<accession>A0ABN7RRM7</accession>
<dbReference type="InterPro" id="IPR010997">
    <property type="entry name" value="HRDC-like_sf"/>
</dbReference>
<sequence length="137" mass="15906">MAQNIDFDEEDAAQLQFPKEFAETTTLMNSEVKVLLEHRMKNDEGRRDDVELSEVFQKTLDYCKRFSKFKNQDVIVNVRTMLTAKRLHRFEIAALANLCPETADEAKALIPSLEGRFPDEELQQMLDDMATQRSFQS</sequence>
<dbReference type="InterPro" id="IPR005574">
    <property type="entry name" value="Rpb4/RPC9"/>
</dbReference>
<dbReference type="SMART" id="SM00657">
    <property type="entry name" value="RPOL4c"/>
    <property type="match status" value="1"/>
</dbReference>
<evidence type="ECO:0000256" key="3">
    <source>
        <dbReference type="ARBA" id="ARBA00023242"/>
    </source>
</evidence>
<evidence type="ECO:0000256" key="1">
    <source>
        <dbReference type="ARBA" id="ARBA00004123"/>
    </source>
</evidence>
<feature type="domain" description="RNA polymerase Rpb4/RPC9 core" evidence="5">
    <location>
        <begin position="19"/>
        <end position="136"/>
    </location>
</feature>
<dbReference type="Gene3D" id="1.20.1250.40">
    <property type="match status" value="1"/>
</dbReference>
<gene>
    <name evidence="6" type="ORF">OKIOD_LOCUS2200</name>
</gene>
<dbReference type="Proteomes" id="UP001158576">
    <property type="component" value="Chromosome PAR"/>
</dbReference>
<dbReference type="Pfam" id="PF03874">
    <property type="entry name" value="RNA_pol_Rpb4"/>
    <property type="match status" value="1"/>
</dbReference>
<reference evidence="6 7" key="1">
    <citation type="submission" date="2021-04" db="EMBL/GenBank/DDBJ databases">
        <authorList>
            <person name="Bliznina A."/>
        </authorList>
    </citation>
    <scope>NUCLEOTIDE SEQUENCE [LARGE SCALE GENOMIC DNA]</scope>
</reference>
<name>A0ABN7RRM7_OIKDI</name>
<comment type="similarity">
    <text evidence="4">Belongs to the eukaryotic RPB4 RNA polymerase subunit family.</text>
</comment>
<proteinExistence type="inferred from homology"/>
<dbReference type="InterPro" id="IPR006590">
    <property type="entry name" value="RNA_pol_Rpb4/RPC9_core"/>
</dbReference>
<keyword evidence="2" id="KW-0804">Transcription</keyword>
<keyword evidence="3" id="KW-0539">Nucleus</keyword>
<comment type="subcellular location">
    <subcellularLocation>
        <location evidence="1">Nucleus</location>
    </subcellularLocation>
</comment>
<evidence type="ECO:0000256" key="4">
    <source>
        <dbReference type="ARBA" id="ARBA00025724"/>
    </source>
</evidence>
<dbReference type="SUPFAM" id="SSF47819">
    <property type="entry name" value="HRDC-like"/>
    <property type="match status" value="1"/>
</dbReference>
<evidence type="ECO:0000313" key="7">
    <source>
        <dbReference type="Proteomes" id="UP001158576"/>
    </source>
</evidence>
<dbReference type="InterPro" id="IPR038324">
    <property type="entry name" value="Rpb4/RPC9_sf"/>
</dbReference>
<evidence type="ECO:0000313" key="6">
    <source>
        <dbReference type="EMBL" id="CAG5084440.1"/>
    </source>
</evidence>
<keyword evidence="7" id="KW-1185">Reference proteome</keyword>
<protein>
    <submittedName>
        <fullName evidence="6">Oidioi.mRNA.OKI2018_I69.PAR.g10642.t1.cds</fullName>
    </submittedName>
</protein>
<dbReference type="PANTHER" id="PTHR21297">
    <property type="entry name" value="DNA-DIRECTED RNA POLYMERASE II"/>
    <property type="match status" value="1"/>
</dbReference>
<evidence type="ECO:0000256" key="2">
    <source>
        <dbReference type="ARBA" id="ARBA00022478"/>
    </source>
</evidence>